<feature type="domain" description="Plant heme peroxidase family profile" evidence="22">
    <location>
        <begin position="24"/>
        <end position="323"/>
    </location>
</feature>
<dbReference type="GO" id="GO:0020037">
    <property type="term" value="F:heme binding"/>
    <property type="evidence" value="ECO:0007669"/>
    <property type="project" value="UniProtKB-UniRule"/>
</dbReference>
<feature type="signal peptide" evidence="21">
    <location>
        <begin position="1"/>
        <end position="22"/>
    </location>
</feature>
<feature type="binding site" evidence="18">
    <location>
        <position position="69"/>
    </location>
    <ligand>
        <name>Ca(2+)</name>
        <dbReference type="ChEBI" id="CHEBI:29108"/>
        <label>1</label>
    </ligand>
</feature>
<feature type="disulfide bond" evidence="20">
    <location>
        <begin position="34"/>
        <end position="113"/>
    </location>
</feature>
<evidence type="ECO:0000256" key="4">
    <source>
        <dbReference type="ARBA" id="ARBA00012313"/>
    </source>
</evidence>
<evidence type="ECO:0000313" key="24">
    <source>
        <dbReference type="Proteomes" id="UP001603857"/>
    </source>
</evidence>
<feature type="chain" id="PRO_5044527715" description="Peroxidase" evidence="21">
    <location>
        <begin position="23"/>
        <end position="323"/>
    </location>
</feature>
<dbReference type="Proteomes" id="UP001603857">
    <property type="component" value="Unassembled WGS sequence"/>
</dbReference>
<dbReference type="InterPro" id="IPR019793">
    <property type="entry name" value="Peroxidases_heam-ligand_BS"/>
</dbReference>
<sequence length="323" mass="35148">MKMRIFLVTCVVLLCFLGVCQGGNLRKNFYRDSCPQAEDIIQSKTQKHVSANPALPAKLIRMHFHDCFVRGCDASVLLKSTANNTAERDAIPNLTLAGFDVIDDIKSALEDKCPKIVSCADILALAARDAVSVQFNKSMWEVLTGRRDGTVSLSGEALANIPAPFFNFTQLTQSFSSKGLTLHDLVVLSGAHTIGIGHCNLFSNRLYNFTGKGDQDPSLNSTYAEFLKTKCKSQSDTTTTVEMDPGSSTKFDSDYYPNLIQKKGLFQSDAALLTTKESANIAAELVAQNKFFTEFSQSMKKLGAIGVLTGSAGEIRIKCSVVN</sequence>
<comment type="cofactor">
    <cofactor evidence="18 21">
        <name>Ca(2+)</name>
        <dbReference type="ChEBI" id="CHEBI:29108"/>
    </cofactor>
    <text evidence="18 21">Binds 2 calcium ions per subunit.</text>
</comment>
<feature type="binding site" evidence="18">
    <location>
        <position position="66"/>
    </location>
    <ligand>
        <name>Ca(2+)</name>
        <dbReference type="ChEBI" id="CHEBI:29108"/>
        <label>1</label>
    </ligand>
</feature>
<organism evidence="23 24">
    <name type="scientific">Flemingia macrophylla</name>
    <dbReference type="NCBI Taxonomy" id="520843"/>
    <lineage>
        <taxon>Eukaryota</taxon>
        <taxon>Viridiplantae</taxon>
        <taxon>Streptophyta</taxon>
        <taxon>Embryophyta</taxon>
        <taxon>Tracheophyta</taxon>
        <taxon>Spermatophyta</taxon>
        <taxon>Magnoliopsida</taxon>
        <taxon>eudicotyledons</taxon>
        <taxon>Gunneridae</taxon>
        <taxon>Pentapetalae</taxon>
        <taxon>rosids</taxon>
        <taxon>fabids</taxon>
        <taxon>Fabales</taxon>
        <taxon>Fabaceae</taxon>
        <taxon>Papilionoideae</taxon>
        <taxon>50 kb inversion clade</taxon>
        <taxon>NPAAA clade</taxon>
        <taxon>indigoferoid/millettioid clade</taxon>
        <taxon>Phaseoleae</taxon>
        <taxon>Flemingia</taxon>
    </lineage>
</organism>
<dbReference type="PROSITE" id="PS00435">
    <property type="entry name" value="PEROXIDASE_1"/>
    <property type="match status" value="1"/>
</dbReference>
<proteinExistence type="inferred from homology"/>
<comment type="caution">
    <text evidence="23">The sequence shown here is derived from an EMBL/GenBank/DDBJ whole genome shotgun (WGS) entry which is preliminary data.</text>
</comment>
<gene>
    <name evidence="23" type="ORF">Fmac_027981</name>
</gene>
<dbReference type="Gene3D" id="1.10.420.10">
    <property type="entry name" value="Peroxidase, domain 2"/>
    <property type="match status" value="1"/>
</dbReference>
<feature type="disulfide bond" evidence="20">
    <location>
        <begin position="199"/>
        <end position="231"/>
    </location>
</feature>
<keyword evidence="5 21" id="KW-0964">Secreted</keyword>
<feature type="disulfide bond" evidence="20">
    <location>
        <begin position="67"/>
        <end position="72"/>
    </location>
</feature>
<evidence type="ECO:0000256" key="19">
    <source>
        <dbReference type="PIRSR" id="PIRSR600823-4"/>
    </source>
</evidence>
<evidence type="ECO:0000256" key="14">
    <source>
        <dbReference type="ARBA" id="ARBA00023180"/>
    </source>
</evidence>
<dbReference type="InterPro" id="IPR033905">
    <property type="entry name" value="Secretory_peroxidase"/>
</dbReference>
<dbReference type="GO" id="GO:0006979">
    <property type="term" value="P:response to oxidative stress"/>
    <property type="evidence" value="ECO:0007669"/>
    <property type="project" value="UniProtKB-UniRule"/>
</dbReference>
<keyword evidence="13 20" id="KW-1015">Disulfide bond</keyword>
<evidence type="ECO:0000256" key="7">
    <source>
        <dbReference type="ARBA" id="ARBA00022617"/>
    </source>
</evidence>
<comment type="cofactor">
    <cofactor evidence="18 21">
        <name>heme b</name>
        <dbReference type="ChEBI" id="CHEBI:60344"/>
    </cofactor>
    <text evidence="18 21">Binds 1 heme b (iron(II)-protoporphyrin IX) group per subunit.</text>
</comment>
<evidence type="ECO:0000256" key="13">
    <source>
        <dbReference type="ARBA" id="ARBA00023157"/>
    </source>
</evidence>
<accession>A0ABD1LJ93</accession>
<dbReference type="EMBL" id="JBGMDY010000009">
    <property type="protein sequence ID" value="KAL2323602.1"/>
    <property type="molecule type" value="Genomic_DNA"/>
</dbReference>
<dbReference type="SUPFAM" id="SSF48113">
    <property type="entry name" value="Heme-dependent peroxidases"/>
    <property type="match status" value="1"/>
</dbReference>
<evidence type="ECO:0000256" key="11">
    <source>
        <dbReference type="ARBA" id="ARBA00023002"/>
    </source>
</evidence>
<dbReference type="PRINTS" id="PR00461">
    <property type="entry name" value="PLPEROXIDASE"/>
</dbReference>
<evidence type="ECO:0000256" key="12">
    <source>
        <dbReference type="ARBA" id="ARBA00023004"/>
    </source>
</evidence>
<dbReference type="FunFam" id="1.10.420.10:FF:000008">
    <property type="entry name" value="Peroxidase"/>
    <property type="match status" value="1"/>
</dbReference>
<feature type="binding site" evidence="18">
    <location>
        <position position="73"/>
    </location>
    <ligand>
        <name>Ca(2+)</name>
        <dbReference type="ChEBI" id="CHEBI:29108"/>
        <label>1</label>
    </ligand>
</feature>
<comment type="catalytic activity">
    <reaction evidence="1 21">
        <text>2 a phenolic donor + H2O2 = 2 a phenolic radical donor + 2 H2O</text>
        <dbReference type="Rhea" id="RHEA:56136"/>
        <dbReference type="ChEBI" id="CHEBI:15377"/>
        <dbReference type="ChEBI" id="CHEBI:16240"/>
        <dbReference type="ChEBI" id="CHEBI:139520"/>
        <dbReference type="ChEBI" id="CHEBI:139521"/>
        <dbReference type="EC" id="1.11.1.7"/>
    </reaction>
</comment>
<dbReference type="CDD" id="cd00693">
    <property type="entry name" value="secretory_peroxidase"/>
    <property type="match status" value="1"/>
</dbReference>
<feature type="disulfide bond" evidence="20">
    <location>
        <begin position="119"/>
        <end position="319"/>
    </location>
</feature>
<feature type="binding site" description="axial binding residue" evidence="18">
    <location>
        <position position="192"/>
    </location>
    <ligand>
        <name>heme b</name>
        <dbReference type="ChEBI" id="CHEBI:60344"/>
    </ligand>
    <ligandPart>
        <name>Fe</name>
        <dbReference type="ChEBI" id="CHEBI:18248"/>
    </ligandPart>
</feature>
<keyword evidence="15 21" id="KW-0376">Hydrogen peroxide</keyword>
<keyword evidence="10 18" id="KW-0106">Calcium</keyword>
<dbReference type="AlphaFoldDB" id="A0ABD1LJ93"/>
<evidence type="ECO:0000256" key="2">
    <source>
        <dbReference type="ARBA" id="ARBA00002322"/>
    </source>
</evidence>
<feature type="binding site" evidence="18">
    <location>
        <position position="193"/>
    </location>
    <ligand>
        <name>Ca(2+)</name>
        <dbReference type="ChEBI" id="CHEBI:29108"/>
        <label>2</label>
    </ligand>
</feature>
<evidence type="ECO:0000313" key="23">
    <source>
        <dbReference type="EMBL" id="KAL2323602.1"/>
    </source>
</evidence>
<evidence type="ECO:0000256" key="1">
    <source>
        <dbReference type="ARBA" id="ARBA00000189"/>
    </source>
</evidence>
<comment type="subcellular location">
    <subcellularLocation>
        <location evidence="21">Secreted</location>
    </subcellularLocation>
</comment>
<keyword evidence="8 18" id="KW-0479">Metal-binding</keyword>
<evidence type="ECO:0000256" key="8">
    <source>
        <dbReference type="ARBA" id="ARBA00022723"/>
    </source>
</evidence>
<keyword evidence="14" id="KW-0325">Glycoprotein</keyword>
<dbReference type="GO" id="GO:0005576">
    <property type="term" value="C:extracellular region"/>
    <property type="evidence" value="ECO:0007669"/>
    <property type="project" value="UniProtKB-SubCell"/>
</dbReference>
<dbReference type="EC" id="1.11.1.7" evidence="4 21"/>
<dbReference type="GO" id="GO:0140825">
    <property type="term" value="F:lactoperoxidase activity"/>
    <property type="evidence" value="ECO:0007669"/>
    <property type="project" value="UniProtKB-EC"/>
</dbReference>
<feature type="binding site" evidence="18">
    <location>
        <position position="244"/>
    </location>
    <ligand>
        <name>Ca(2+)</name>
        <dbReference type="ChEBI" id="CHEBI:29108"/>
        <label>2</label>
    </ligand>
</feature>
<evidence type="ECO:0000256" key="9">
    <source>
        <dbReference type="ARBA" id="ARBA00022729"/>
    </source>
</evidence>
<evidence type="ECO:0000256" key="16">
    <source>
        <dbReference type="PIRSR" id="PIRSR600823-1"/>
    </source>
</evidence>
<feature type="site" description="Transition state stabilizer" evidence="19">
    <location>
        <position position="61"/>
    </location>
</feature>
<evidence type="ECO:0000259" key="22">
    <source>
        <dbReference type="PROSITE" id="PS50873"/>
    </source>
</evidence>
<reference evidence="23 24" key="1">
    <citation type="submission" date="2024-08" db="EMBL/GenBank/DDBJ databases">
        <title>Insights into the chromosomal genome structure of Flemingia macrophylla.</title>
        <authorList>
            <person name="Ding Y."/>
            <person name="Zhao Y."/>
            <person name="Bi W."/>
            <person name="Wu M."/>
            <person name="Zhao G."/>
            <person name="Gong Y."/>
            <person name="Li W."/>
            <person name="Zhang P."/>
        </authorList>
    </citation>
    <scope>NUCLEOTIDE SEQUENCE [LARGE SCALE GENOMIC DNA]</scope>
    <source>
        <strain evidence="23">DYQJB</strain>
        <tissue evidence="23">Leaf</tissue>
    </source>
</reference>
<keyword evidence="6 21" id="KW-0575">Peroxidase</keyword>
<dbReference type="InterPro" id="IPR010255">
    <property type="entry name" value="Haem_peroxidase_sf"/>
</dbReference>
<comment type="function">
    <text evidence="2">Removal of H(2)O(2), oxidation of toxic reductants, biosynthesis and degradation of lignin, suberization, auxin catabolism, response to environmental stresses such as wounding, pathogen attack and oxidative stress. These functions might be dependent on each isozyme/isoform in each plant tissue.</text>
</comment>
<dbReference type="PROSITE" id="PS50873">
    <property type="entry name" value="PEROXIDASE_4"/>
    <property type="match status" value="1"/>
</dbReference>
<comment type="similarity">
    <text evidence="21">Belongs to the peroxidase family. Classical plant (class III) peroxidase subfamily.</text>
</comment>
<evidence type="ECO:0000256" key="6">
    <source>
        <dbReference type="ARBA" id="ARBA00022559"/>
    </source>
</evidence>
<feature type="binding site" evidence="18">
    <location>
        <position position="75"/>
    </location>
    <ligand>
        <name>Ca(2+)</name>
        <dbReference type="ChEBI" id="CHEBI:29108"/>
        <label>1</label>
    </ligand>
</feature>
<evidence type="ECO:0000256" key="15">
    <source>
        <dbReference type="ARBA" id="ARBA00023324"/>
    </source>
</evidence>
<keyword evidence="9 21" id="KW-0732">Signal</keyword>
<evidence type="ECO:0000256" key="21">
    <source>
        <dbReference type="RuleBase" id="RU362060"/>
    </source>
</evidence>
<dbReference type="GO" id="GO:0042744">
    <property type="term" value="P:hydrogen peroxide catabolic process"/>
    <property type="evidence" value="ECO:0007669"/>
    <property type="project" value="UniProtKB-KW"/>
</dbReference>
<feature type="binding site" evidence="17">
    <location>
        <position position="162"/>
    </location>
    <ligand>
        <name>substrate</name>
    </ligand>
</feature>
<feature type="binding site" evidence="18">
    <location>
        <position position="71"/>
    </location>
    <ligand>
        <name>Ca(2+)</name>
        <dbReference type="ChEBI" id="CHEBI:29108"/>
        <label>1</label>
    </ligand>
</feature>
<keyword evidence="12 18" id="KW-0408">Iron</keyword>
<feature type="binding site" evidence="18">
    <location>
        <position position="252"/>
    </location>
    <ligand>
        <name>Ca(2+)</name>
        <dbReference type="ChEBI" id="CHEBI:29108"/>
        <label>2</label>
    </ligand>
</feature>
<keyword evidence="11 21" id="KW-0560">Oxidoreductase</keyword>
<protein>
    <recommendedName>
        <fullName evidence="4 21">Peroxidase</fullName>
        <ecNumber evidence="4 21">1.11.1.7</ecNumber>
    </recommendedName>
</protein>
<evidence type="ECO:0000256" key="5">
    <source>
        <dbReference type="ARBA" id="ARBA00022525"/>
    </source>
</evidence>
<evidence type="ECO:0000256" key="18">
    <source>
        <dbReference type="PIRSR" id="PIRSR600823-3"/>
    </source>
</evidence>
<keyword evidence="24" id="KW-1185">Reference proteome</keyword>
<dbReference type="PRINTS" id="PR00458">
    <property type="entry name" value="PEROXIDASE"/>
</dbReference>
<feature type="active site" description="Proton acceptor" evidence="16">
    <location>
        <position position="65"/>
    </location>
</feature>
<dbReference type="InterPro" id="IPR000823">
    <property type="entry name" value="Peroxidase_pln"/>
</dbReference>
<comment type="similarity">
    <text evidence="3">Belongs to the peroxidase family. Ascorbate peroxidase subfamily.</text>
</comment>
<dbReference type="Pfam" id="PF00141">
    <property type="entry name" value="peroxidase"/>
    <property type="match status" value="1"/>
</dbReference>
<evidence type="ECO:0000256" key="17">
    <source>
        <dbReference type="PIRSR" id="PIRSR600823-2"/>
    </source>
</evidence>
<evidence type="ECO:0000256" key="3">
    <source>
        <dbReference type="ARBA" id="ARBA00006873"/>
    </source>
</evidence>
<dbReference type="Gene3D" id="1.10.520.10">
    <property type="match status" value="1"/>
</dbReference>
<dbReference type="FunFam" id="1.10.520.10:FF:000001">
    <property type="entry name" value="Peroxidase"/>
    <property type="match status" value="1"/>
</dbReference>
<evidence type="ECO:0000256" key="10">
    <source>
        <dbReference type="ARBA" id="ARBA00022837"/>
    </source>
</evidence>
<evidence type="ECO:0000256" key="20">
    <source>
        <dbReference type="PIRSR" id="PIRSR600823-5"/>
    </source>
</evidence>
<name>A0ABD1LJ93_9FABA</name>
<keyword evidence="7 21" id="KW-0349">Heme</keyword>
<dbReference type="InterPro" id="IPR002016">
    <property type="entry name" value="Haem_peroxidase"/>
</dbReference>
<dbReference type="PANTHER" id="PTHR31235">
    <property type="entry name" value="PEROXIDASE 25-RELATED"/>
    <property type="match status" value="1"/>
</dbReference>
<dbReference type="GO" id="GO:0046872">
    <property type="term" value="F:metal ion binding"/>
    <property type="evidence" value="ECO:0007669"/>
    <property type="project" value="UniProtKB-UniRule"/>
</dbReference>
<feature type="binding site" evidence="18">
    <location>
        <position position="87"/>
    </location>
    <ligand>
        <name>Ca(2+)</name>
        <dbReference type="ChEBI" id="CHEBI:29108"/>
        <label>1</label>
    </ligand>
</feature>